<dbReference type="AlphaFoldDB" id="D2QC43"/>
<accession>D2QC43</accession>
<evidence type="ECO:0000313" key="1">
    <source>
        <dbReference type="EMBL" id="ADB39778.1"/>
    </source>
</evidence>
<name>D2QC43_SPILD</name>
<sequence>MTALAAQSKIGVSKKRTFQERVNWCNALAKVSASKPSFNLL</sequence>
<dbReference type="HOGENOM" id="CLU_3276858_0_0_10"/>
<proteinExistence type="predicted"/>
<organism evidence="1 2">
    <name type="scientific">Spirosoma linguale (strain ATCC 33905 / DSM 74 / LMG 10896 / Claus 1)</name>
    <dbReference type="NCBI Taxonomy" id="504472"/>
    <lineage>
        <taxon>Bacteria</taxon>
        <taxon>Pseudomonadati</taxon>
        <taxon>Bacteroidota</taxon>
        <taxon>Cytophagia</taxon>
        <taxon>Cytophagales</taxon>
        <taxon>Cytophagaceae</taxon>
        <taxon>Spirosoma</taxon>
    </lineage>
</organism>
<dbReference type="Proteomes" id="UP000002028">
    <property type="component" value="Chromosome"/>
</dbReference>
<dbReference type="KEGG" id="sli:Slin_3783"/>
<gene>
    <name evidence="1" type="ordered locus">Slin_3783</name>
</gene>
<protein>
    <submittedName>
        <fullName evidence="1">Uncharacterized protein</fullName>
    </submittedName>
</protein>
<dbReference type="EMBL" id="CP001769">
    <property type="protein sequence ID" value="ADB39778.1"/>
    <property type="molecule type" value="Genomic_DNA"/>
</dbReference>
<evidence type="ECO:0000313" key="2">
    <source>
        <dbReference type="Proteomes" id="UP000002028"/>
    </source>
</evidence>
<reference evidence="1 2" key="1">
    <citation type="journal article" date="2010" name="Stand. Genomic Sci.">
        <title>Complete genome sequence of Spirosoma linguale type strain (1).</title>
        <authorList>
            <person name="Lail K."/>
            <person name="Sikorski J."/>
            <person name="Saunders E."/>
            <person name="Lapidus A."/>
            <person name="Glavina Del Rio T."/>
            <person name="Copeland A."/>
            <person name="Tice H."/>
            <person name="Cheng J.-F."/>
            <person name="Lucas S."/>
            <person name="Nolan M."/>
            <person name="Bruce D."/>
            <person name="Goodwin L."/>
            <person name="Pitluck S."/>
            <person name="Ivanova N."/>
            <person name="Mavromatis K."/>
            <person name="Ovchinnikova G."/>
            <person name="Pati A."/>
            <person name="Chen A."/>
            <person name="Palaniappan K."/>
            <person name="Land M."/>
            <person name="Hauser L."/>
            <person name="Chang Y.-J."/>
            <person name="Jeffries C.D."/>
            <person name="Chain P."/>
            <person name="Brettin T."/>
            <person name="Detter J.C."/>
            <person name="Schuetze A."/>
            <person name="Rohde M."/>
            <person name="Tindall B.J."/>
            <person name="Goeker M."/>
            <person name="Bristow J."/>
            <person name="Eisen J.A."/>
            <person name="Markowitz V."/>
            <person name="Hugenholtz P."/>
            <person name="Kyrpides N.C."/>
            <person name="Klenk H.-P."/>
            <person name="Chen F."/>
        </authorList>
    </citation>
    <scope>NUCLEOTIDE SEQUENCE [LARGE SCALE GENOMIC DNA]</scope>
    <source>
        <strain evidence="2">ATCC 33905 / DSM 74 / LMG 10896 / Claus 1</strain>
    </source>
</reference>
<keyword evidence="2" id="KW-1185">Reference proteome</keyword>